<evidence type="ECO:0000259" key="7">
    <source>
        <dbReference type="Pfam" id="PF08281"/>
    </source>
</evidence>
<keyword evidence="3" id="KW-0731">Sigma factor</keyword>
<accession>A0ABQ4CJP6</accession>
<dbReference type="SUPFAM" id="SSF88946">
    <property type="entry name" value="Sigma2 domain of RNA polymerase sigma factors"/>
    <property type="match status" value="1"/>
</dbReference>
<reference evidence="8 9" key="1">
    <citation type="submission" date="2021-01" db="EMBL/GenBank/DDBJ databases">
        <title>Whole genome shotgun sequence of Asanoa siamensis NBRC 107932.</title>
        <authorList>
            <person name="Komaki H."/>
            <person name="Tamura T."/>
        </authorList>
    </citation>
    <scope>NUCLEOTIDE SEQUENCE [LARGE SCALE GENOMIC DNA]</scope>
    <source>
        <strain evidence="8 9">NBRC 107932</strain>
    </source>
</reference>
<dbReference type="Proteomes" id="UP000604117">
    <property type="component" value="Unassembled WGS sequence"/>
</dbReference>
<dbReference type="CDD" id="cd06171">
    <property type="entry name" value="Sigma70_r4"/>
    <property type="match status" value="1"/>
</dbReference>
<keyword evidence="4" id="KW-0238">DNA-binding</keyword>
<comment type="caution">
    <text evidence="8">The sequence shown here is derived from an EMBL/GenBank/DDBJ whole genome shotgun (WGS) entry which is preliminary data.</text>
</comment>
<keyword evidence="9" id="KW-1185">Reference proteome</keyword>
<comment type="similarity">
    <text evidence="1">Belongs to the sigma-70 factor family. ECF subfamily.</text>
</comment>
<evidence type="ECO:0000313" key="9">
    <source>
        <dbReference type="Proteomes" id="UP000604117"/>
    </source>
</evidence>
<dbReference type="InterPro" id="IPR036388">
    <property type="entry name" value="WH-like_DNA-bd_sf"/>
</dbReference>
<evidence type="ECO:0000256" key="5">
    <source>
        <dbReference type="ARBA" id="ARBA00023163"/>
    </source>
</evidence>
<dbReference type="PANTHER" id="PTHR43133:SF50">
    <property type="entry name" value="ECF RNA POLYMERASE SIGMA FACTOR SIGM"/>
    <property type="match status" value="1"/>
</dbReference>
<dbReference type="Gene3D" id="1.10.1740.10">
    <property type="match status" value="1"/>
</dbReference>
<sequence>MAVDGERDLREIYAASAGRLVAVVYGLTGDYAEAEDAVHEAFARALVRKGQLRAVASPEAWLRTVAVNVARSRFRRRMILDRLVRTGRLARAEATVPVSPDRVAVVEALQRLPRPVRECLVLHYFADLPVAEVARAQDCTVATVKTRLHRGRRALAAALGEREDSRA</sequence>
<keyword evidence="2" id="KW-0805">Transcription regulation</keyword>
<keyword evidence="5" id="KW-0804">Transcription</keyword>
<proteinExistence type="inferred from homology"/>
<dbReference type="Pfam" id="PF08281">
    <property type="entry name" value="Sigma70_r4_2"/>
    <property type="match status" value="1"/>
</dbReference>
<dbReference type="RefSeq" id="WP_239126489.1">
    <property type="nucleotide sequence ID" value="NZ_BONE01000005.1"/>
</dbReference>
<dbReference type="PANTHER" id="PTHR43133">
    <property type="entry name" value="RNA POLYMERASE ECF-TYPE SIGMA FACTO"/>
    <property type="match status" value="1"/>
</dbReference>
<dbReference type="Gene3D" id="1.10.10.10">
    <property type="entry name" value="Winged helix-like DNA-binding domain superfamily/Winged helix DNA-binding domain"/>
    <property type="match status" value="1"/>
</dbReference>
<dbReference type="InterPro" id="IPR007627">
    <property type="entry name" value="RNA_pol_sigma70_r2"/>
</dbReference>
<evidence type="ECO:0000256" key="4">
    <source>
        <dbReference type="ARBA" id="ARBA00023125"/>
    </source>
</evidence>
<dbReference type="SUPFAM" id="SSF88659">
    <property type="entry name" value="Sigma3 and sigma4 domains of RNA polymerase sigma factors"/>
    <property type="match status" value="1"/>
</dbReference>
<evidence type="ECO:0000313" key="8">
    <source>
        <dbReference type="EMBL" id="GIF71517.1"/>
    </source>
</evidence>
<evidence type="ECO:0000259" key="6">
    <source>
        <dbReference type="Pfam" id="PF04542"/>
    </source>
</evidence>
<dbReference type="Pfam" id="PF04542">
    <property type="entry name" value="Sigma70_r2"/>
    <property type="match status" value="1"/>
</dbReference>
<feature type="domain" description="RNA polymerase sigma-70 region 2" evidence="6">
    <location>
        <begin position="13"/>
        <end position="77"/>
    </location>
</feature>
<protein>
    <submittedName>
        <fullName evidence="8">RNA polymerase sigma24 factor</fullName>
    </submittedName>
</protein>
<feature type="domain" description="RNA polymerase sigma factor 70 region 4 type 2" evidence="7">
    <location>
        <begin position="103"/>
        <end position="155"/>
    </location>
</feature>
<dbReference type="InterPro" id="IPR039425">
    <property type="entry name" value="RNA_pol_sigma-70-like"/>
</dbReference>
<evidence type="ECO:0000256" key="2">
    <source>
        <dbReference type="ARBA" id="ARBA00023015"/>
    </source>
</evidence>
<evidence type="ECO:0000256" key="1">
    <source>
        <dbReference type="ARBA" id="ARBA00010641"/>
    </source>
</evidence>
<dbReference type="InterPro" id="IPR013249">
    <property type="entry name" value="RNA_pol_sigma70_r4_t2"/>
</dbReference>
<name>A0ABQ4CJP6_9ACTN</name>
<dbReference type="EMBL" id="BONE01000005">
    <property type="protein sequence ID" value="GIF71517.1"/>
    <property type="molecule type" value="Genomic_DNA"/>
</dbReference>
<evidence type="ECO:0000256" key="3">
    <source>
        <dbReference type="ARBA" id="ARBA00023082"/>
    </source>
</evidence>
<organism evidence="8 9">
    <name type="scientific">Asanoa siamensis</name>
    <dbReference type="NCBI Taxonomy" id="926357"/>
    <lineage>
        <taxon>Bacteria</taxon>
        <taxon>Bacillati</taxon>
        <taxon>Actinomycetota</taxon>
        <taxon>Actinomycetes</taxon>
        <taxon>Micromonosporales</taxon>
        <taxon>Micromonosporaceae</taxon>
        <taxon>Asanoa</taxon>
    </lineage>
</organism>
<gene>
    <name evidence="8" type="ORF">Asi02nite_10350</name>
</gene>
<dbReference type="InterPro" id="IPR013325">
    <property type="entry name" value="RNA_pol_sigma_r2"/>
</dbReference>
<dbReference type="InterPro" id="IPR013324">
    <property type="entry name" value="RNA_pol_sigma_r3/r4-like"/>
</dbReference>
<dbReference type="InterPro" id="IPR014284">
    <property type="entry name" value="RNA_pol_sigma-70_dom"/>
</dbReference>
<dbReference type="NCBIfam" id="TIGR02937">
    <property type="entry name" value="sigma70-ECF"/>
    <property type="match status" value="1"/>
</dbReference>